<protein>
    <submittedName>
        <fullName evidence="2">Uncharacterized protein</fullName>
    </submittedName>
</protein>
<reference evidence="2 3" key="1">
    <citation type="submission" date="2019-09" db="EMBL/GenBank/DDBJ databases">
        <title>Ecophysiology of the spiral-shaped methanotroph Methylospira mobilis as revealed by the complete genome sequence.</title>
        <authorList>
            <person name="Oshkin I.Y."/>
            <person name="Dedysh S.N."/>
            <person name="Miroshnikov K."/>
            <person name="Danilova O.V."/>
            <person name="Hakobyan A."/>
            <person name="Liesack W."/>
        </authorList>
    </citation>
    <scope>NUCLEOTIDE SEQUENCE [LARGE SCALE GENOMIC DNA]</scope>
    <source>
        <strain evidence="2 3">Shm1</strain>
    </source>
</reference>
<dbReference type="AlphaFoldDB" id="A0A5Q0BHX1"/>
<dbReference type="InParanoid" id="A0A5Q0BHX1"/>
<dbReference type="Proteomes" id="UP000325755">
    <property type="component" value="Chromosome"/>
</dbReference>
<feature type="region of interest" description="Disordered" evidence="1">
    <location>
        <begin position="135"/>
        <end position="159"/>
    </location>
</feature>
<organism evidence="2 3">
    <name type="scientific">Candidatus Methylospira mobilis</name>
    <dbReference type="NCBI Taxonomy" id="1808979"/>
    <lineage>
        <taxon>Bacteria</taxon>
        <taxon>Pseudomonadati</taxon>
        <taxon>Pseudomonadota</taxon>
        <taxon>Gammaproteobacteria</taxon>
        <taxon>Methylococcales</taxon>
        <taxon>Methylococcaceae</taxon>
        <taxon>Candidatus Methylospira</taxon>
    </lineage>
</organism>
<keyword evidence="3" id="KW-1185">Reference proteome</keyword>
<proteinExistence type="predicted"/>
<accession>A0A5Q0BHX1</accession>
<dbReference type="KEGG" id="mmob:F6R98_11445"/>
<dbReference type="EMBL" id="CP044205">
    <property type="protein sequence ID" value="QFY43159.1"/>
    <property type="molecule type" value="Genomic_DNA"/>
</dbReference>
<evidence type="ECO:0000256" key="1">
    <source>
        <dbReference type="SAM" id="MobiDB-lite"/>
    </source>
</evidence>
<dbReference type="RefSeq" id="WP_153249141.1">
    <property type="nucleotide sequence ID" value="NZ_CP044205.1"/>
</dbReference>
<dbReference type="OrthoDB" id="174137at2"/>
<gene>
    <name evidence="2" type="ORF">F6R98_11445</name>
</gene>
<evidence type="ECO:0000313" key="2">
    <source>
        <dbReference type="EMBL" id="QFY43159.1"/>
    </source>
</evidence>
<sequence length="159" mass="18290">MRNGQIKAPGERHEKDHRHRLDDRSRYVLGWSNAEKSGRWKTCAPDRKPYGRTRCTHRRIAGRTKIAQAAHGVAVPAFREYGDFRELDWQPLAMEIAALQQEKRELESASDILHALTERMRALLLTQQDTESRLDVHKDKRCNRSPSLLKPSRGGKIAA</sequence>
<name>A0A5Q0BHX1_9GAMM</name>
<evidence type="ECO:0000313" key="3">
    <source>
        <dbReference type="Proteomes" id="UP000325755"/>
    </source>
</evidence>